<name>A0A6G0T291_APHGL</name>
<evidence type="ECO:0000313" key="12">
    <source>
        <dbReference type="Proteomes" id="UP000475862"/>
    </source>
</evidence>
<keyword evidence="12" id="KW-1185">Reference proteome</keyword>
<organism evidence="11 12">
    <name type="scientific">Aphis glycines</name>
    <name type="common">Soybean aphid</name>
    <dbReference type="NCBI Taxonomy" id="307491"/>
    <lineage>
        <taxon>Eukaryota</taxon>
        <taxon>Metazoa</taxon>
        <taxon>Ecdysozoa</taxon>
        <taxon>Arthropoda</taxon>
        <taxon>Hexapoda</taxon>
        <taxon>Insecta</taxon>
        <taxon>Pterygota</taxon>
        <taxon>Neoptera</taxon>
        <taxon>Paraneoptera</taxon>
        <taxon>Hemiptera</taxon>
        <taxon>Sternorrhyncha</taxon>
        <taxon>Aphidomorpha</taxon>
        <taxon>Aphidoidea</taxon>
        <taxon>Aphididae</taxon>
        <taxon>Aphidini</taxon>
        <taxon>Aphis</taxon>
        <taxon>Aphis</taxon>
    </lineage>
</organism>
<dbReference type="EMBL" id="VYZN01000065">
    <property type="protein sequence ID" value="KAE9524622.1"/>
    <property type="molecule type" value="Genomic_DNA"/>
</dbReference>
<dbReference type="Gene3D" id="2.40.10.10">
    <property type="entry name" value="Trypsin-like serine proteases"/>
    <property type="match status" value="4"/>
</dbReference>
<evidence type="ECO:0000259" key="10">
    <source>
        <dbReference type="PROSITE" id="PS50240"/>
    </source>
</evidence>
<dbReference type="InterPro" id="IPR043504">
    <property type="entry name" value="Peptidase_S1_PA_chymotrypsin"/>
</dbReference>
<feature type="chain" id="PRO_5026210120" description="Peptidase S1 domain-containing protein" evidence="9">
    <location>
        <begin position="22"/>
        <end position="644"/>
    </location>
</feature>
<dbReference type="OrthoDB" id="6339452at2759"/>
<evidence type="ECO:0000256" key="5">
    <source>
        <dbReference type="ARBA" id="ARBA00022825"/>
    </source>
</evidence>
<keyword evidence="4 8" id="KW-0378">Hydrolase</keyword>
<dbReference type="FunFam" id="2.40.10.10:FF:000068">
    <property type="entry name" value="transmembrane protease serine 2"/>
    <property type="match status" value="1"/>
</dbReference>
<feature type="domain" description="Peptidase S1" evidence="10">
    <location>
        <begin position="391"/>
        <end position="641"/>
    </location>
</feature>
<feature type="domain" description="Peptidase S1" evidence="10">
    <location>
        <begin position="85"/>
        <end position="337"/>
    </location>
</feature>
<keyword evidence="6" id="KW-1015">Disulfide bond</keyword>
<dbReference type="AlphaFoldDB" id="A0A6G0T291"/>
<evidence type="ECO:0000256" key="3">
    <source>
        <dbReference type="ARBA" id="ARBA00022670"/>
    </source>
</evidence>
<dbReference type="CDD" id="cd00190">
    <property type="entry name" value="Tryp_SPc"/>
    <property type="match status" value="2"/>
</dbReference>
<dbReference type="PROSITE" id="PS00135">
    <property type="entry name" value="TRYPSIN_SER"/>
    <property type="match status" value="1"/>
</dbReference>
<keyword evidence="9" id="KW-0732">Signal</keyword>
<dbReference type="GO" id="GO:0005576">
    <property type="term" value="C:extracellular region"/>
    <property type="evidence" value="ECO:0007669"/>
    <property type="project" value="UniProtKB-SubCell"/>
</dbReference>
<evidence type="ECO:0000256" key="8">
    <source>
        <dbReference type="RuleBase" id="RU363034"/>
    </source>
</evidence>
<evidence type="ECO:0000256" key="2">
    <source>
        <dbReference type="ARBA" id="ARBA00022525"/>
    </source>
</evidence>
<comment type="subcellular location">
    <subcellularLocation>
        <location evidence="1">Secreted</location>
    </subcellularLocation>
</comment>
<dbReference type="InterPro" id="IPR009003">
    <property type="entry name" value="Peptidase_S1_PA"/>
</dbReference>
<dbReference type="FunFam" id="2.40.10.10:FF:000047">
    <property type="entry name" value="Trypsin eta"/>
    <property type="match status" value="1"/>
</dbReference>
<gene>
    <name evidence="11" type="ORF">AGLY_014672</name>
</gene>
<dbReference type="SMART" id="SM00020">
    <property type="entry name" value="Tryp_SPc"/>
    <property type="match status" value="2"/>
</dbReference>
<comment type="caution">
    <text evidence="11">The sequence shown here is derived from an EMBL/GenBank/DDBJ whole genome shotgun (WGS) entry which is preliminary data.</text>
</comment>
<proteinExistence type="inferred from homology"/>
<evidence type="ECO:0000256" key="7">
    <source>
        <dbReference type="ARBA" id="ARBA00024195"/>
    </source>
</evidence>
<dbReference type="SUPFAM" id="SSF50494">
    <property type="entry name" value="Trypsin-like serine proteases"/>
    <property type="match status" value="2"/>
</dbReference>
<dbReference type="InterPro" id="IPR001314">
    <property type="entry name" value="Peptidase_S1A"/>
</dbReference>
<dbReference type="InterPro" id="IPR051487">
    <property type="entry name" value="Ser/Thr_Proteases_Immune/Dev"/>
</dbReference>
<dbReference type="InterPro" id="IPR033116">
    <property type="entry name" value="TRYPSIN_SER"/>
</dbReference>
<evidence type="ECO:0000313" key="11">
    <source>
        <dbReference type="EMBL" id="KAE9524622.1"/>
    </source>
</evidence>
<dbReference type="PROSITE" id="PS50240">
    <property type="entry name" value="TRYPSIN_DOM"/>
    <property type="match status" value="2"/>
</dbReference>
<protein>
    <recommendedName>
        <fullName evidence="10">Peptidase S1 domain-containing protein</fullName>
    </recommendedName>
</protein>
<accession>A0A6G0T291</accession>
<reference evidence="11 12" key="1">
    <citation type="submission" date="2019-08" db="EMBL/GenBank/DDBJ databases">
        <title>The genome of the soybean aphid Biotype 1, its phylome, world population structure and adaptation to the North American continent.</title>
        <authorList>
            <person name="Giordano R."/>
            <person name="Donthu R.K."/>
            <person name="Hernandez A.G."/>
            <person name="Wright C.L."/>
            <person name="Zimin A.V."/>
        </authorList>
    </citation>
    <scope>NUCLEOTIDE SEQUENCE [LARGE SCALE GENOMIC DNA]</scope>
    <source>
        <tissue evidence="11">Whole aphids</tissue>
    </source>
</reference>
<evidence type="ECO:0000256" key="6">
    <source>
        <dbReference type="ARBA" id="ARBA00023157"/>
    </source>
</evidence>
<dbReference type="Proteomes" id="UP000475862">
    <property type="component" value="Unassembled WGS sequence"/>
</dbReference>
<dbReference type="PANTHER" id="PTHR24256">
    <property type="entry name" value="TRYPTASE-RELATED"/>
    <property type="match status" value="1"/>
</dbReference>
<dbReference type="Pfam" id="PF00089">
    <property type="entry name" value="Trypsin"/>
    <property type="match status" value="2"/>
</dbReference>
<sequence>MTTFIHLNIILFILCFSKKSSEKSVTLGLNEECQEYSKLMKKFRMGDINSTTKLTEFTTEFGFTKKSTNAIIGFGEKPEDGLWGCGGSLISERWILTAAHCEKLKKDSVLNMARWARLGDLNIILTTDDARPKDYRIVRRVIHPCFKPPLSYNDVALFQLEKNVEFSEYVMPICLNSNPSLEPRIQVATSWGKPSLEFNKYKFSDSVSMSHDLLKVELNIVPESLCNDSFNAISSKLKYGILNDRMICATPLEGTSDVSAGDSGGPLQYKHNNSSIHTQYGIISFGTTLGDGPVLKYMFNLGDKCRKDPISNKDFVCTYARDCEALKESIITRNYLDICKFIGLEPIVCCPEKANEQLSEIPETKNENPTSADEKCNQYFQLMPQTFGIAAVGGTPVKEKEFPHMALIGYGETTEYGDDWRCGGSLISERWILTAAHCRQFGVSSIARWVRLGVIDRVVNEDSIVQPKDYQIVQHVIHPDYKPPSLYNDIALFRLEMDVEFSDAVRPICLNSDPSVVPLKQILTGWGRISTAGPVSDNLLKVELDIYPINQCNESYFSNNNPKLQSGILPDSMICAGSFDGEKDSCSGDSGGPLQLEHQYYKKMYTQYGITSFGKFCADKDTPGIYTKVANYISWIEKIAFLNN</sequence>
<evidence type="ECO:0000256" key="1">
    <source>
        <dbReference type="ARBA" id="ARBA00004613"/>
    </source>
</evidence>
<evidence type="ECO:0000256" key="4">
    <source>
        <dbReference type="ARBA" id="ARBA00022801"/>
    </source>
</evidence>
<dbReference type="InterPro" id="IPR001254">
    <property type="entry name" value="Trypsin_dom"/>
</dbReference>
<keyword evidence="3 8" id="KW-0645">Protease</keyword>
<dbReference type="GO" id="GO:0004252">
    <property type="term" value="F:serine-type endopeptidase activity"/>
    <property type="evidence" value="ECO:0007669"/>
    <property type="project" value="InterPro"/>
</dbReference>
<dbReference type="PROSITE" id="PS00134">
    <property type="entry name" value="TRYPSIN_HIS"/>
    <property type="match status" value="1"/>
</dbReference>
<dbReference type="GO" id="GO:0016485">
    <property type="term" value="P:protein processing"/>
    <property type="evidence" value="ECO:0007669"/>
    <property type="project" value="UniProtKB-ARBA"/>
</dbReference>
<keyword evidence="2" id="KW-0964">Secreted</keyword>
<dbReference type="InterPro" id="IPR018114">
    <property type="entry name" value="TRYPSIN_HIS"/>
</dbReference>
<evidence type="ECO:0000256" key="9">
    <source>
        <dbReference type="SAM" id="SignalP"/>
    </source>
</evidence>
<dbReference type="PRINTS" id="PR00722">
    <property type="entry name" value="CHYMOTRYPSIN"/>
</dbReference>
<keyword evidence="5 8" id="KW-0720">Serine protease</keyword>
<comment type="similarity">
    <text evidence="7">Belongs to the peptidase S1 family. CLIP subfamily.</text>
</comment>
<feature type="signal peptide" evidence="9">
    <location>
        <begin position="1"/>
        <end position="21"/>
    </location>
</feature>